<dbReference type="GO" id="GO:0016740">
    <property type="term" value="F:transferase activity"/>
    <property type="evidence" value="ECO:0007669"/>
    <property type="project" value="UniProtKB-KW"/>
</dbReference>
<proteinExistence type="predicted"/>
<dbReference type="EMBL" id="JABCJE010000004">
    <property type="protein sequence ID" value="NVO23867.1"/>
    <property type="molecule type" value="Genomic_DNA"/>
</dbReference>
<evidence type="ECO:0000313" key="2">
    <source>
        <dbReference type="Proteomes" id="UP000592216"/>
    </source>
</evidence>
<sequence>MTRWGIVATIKANAKEIISFAAHHLELGVDELHIYLDTPCPRAEEALAGNPRVKIIQCDEKYWRMRRPREEHQRPPMHQARQFANAKWAYMHNNVDWLIHIDVDEFLWAERDVRDQLAALPDAALCARIRPLEALSTEGQDLPKGVTPFKSAALEWDQRRRETRDIYPTYGDFLNGGFLSHLAGKMAVRTGQPDMMVKIHNVEQNGTLNPGEAELPDLTLCHMHAHTWDQWRKSLTYRRRKGSYRAELAPPVAPPGTKPDPDALNLNQLFDMIEEHGGDEALRGFFEEVCLATPALRERLERYGRLQMRKLDLRGARKRQFGPDWA</sequence>
<organism evidence="1 2">
    <name type="scientific">Donghicola mangrovi</name>
    <dbReference type="NCBI Taxonomy" id="2729614"/>
    <lineage>
        <taxon>Bacteria</taxon>
        <taxon>Pseudomonadati</taxon>
        <taxon>Pseudomonadota</taxon>
        <taxon>Alphaproteobacteria</taxon>
        <taxon>Rhodobacterales</taxon>
        <taxon>Roseobacteraceae</taxon>
        <taxon>Donghicola</taxon>
    </lineage>
</organism>
<dbReference type="RefSeq" id="WP_177157722.1">
    <property type="nucleotide sequence ID" value="NZ_JABCJE010000004.1"/>
</dbReference>
<reference evidence="1 2" key="1">
    <citation type="submission" date="2020-04" db="EMBL/GenBank/DDBJ databases">
        <title>Donghicola sp., a member of the Rhodobacteraceae family isolated from mangrove forest in Thailand.</title>
        <authorList>
            <person name="Charoenyingcharoen P."/>
            <person name="Yukphan P."/>
        </authorList>
    </citation>
    <scope>NUCLEOTIDE SEQUENCE [LARGE SCALE GENOMIC DNA]</scope>
    <source>
        <strain evidence="1 2">B5-SW-15</strain>
    </source>
</reference>
<dbReference type="Proteomes" id="UP000592216">
    <property type="component" value="Unassembled WGS sequence"/>
</dbReference>
<name>A0A850Q2K9_9RHOB</name>
<dbReference type="Pfam" id="PF13704">
    <property type="entry name" value="Glyco_tranf_2_4"/>
    <property type="match status" value="1"/>
</dbReference>
<gene>
    <name evidence="1" type="ORF">HJ536_10930</name>
</gene>
<comment type="caution">
    <text evidence="1">The sequence shown here is derived from an EMBL/GenBank/DDBJ whole genome shotgun (WGS) entry which is preliminary data.</text>
</comment>
<accession>A0A850Q2K9</accession>
<dbReference type="AlphaFoldDB" id="A0A850Q2K9"/>
<evidence type="ECO:0000313" key="1">
    <source>
        <dbReference type="EMBL" id="NVO23867.1"/>
    </source>
</evidence>
<keyword evidence="1" id="KW-0808">Transferase</keyword>
<protein>
    <submittedName>
        <fullName evidence="1">Glycosyltransferase family 2 protein</fullName>
    </submittedName>
</protein>